<evidence type="ECO:0000256" key="11">
    <source>
        <dbReference type="RuleBase" id="RU000488"/>
    </source>
</evidence>
<evidence type="ECO:0000256" key="1">
    <source>
        <dbReference type="ARBA" id="ARBA00004448"/>
    </source>
</evidence>
<evidence type="ECO:0000256" key="5">
    <source>
        <dbReference type="ARBA" id="ARBA00022737"/>
    </source>
</evidence>
<dbReference type="InterPro" id="IPR002067">
    <property type="entry name" value="MCP"/>
</dbReference>
<name>A0A6G1IYP1_9PLEO</name>
<keyword evidence="6" id="KW-0999">Mitochondrion inner membrane</keyword>
<dbReference type="GO" id="GO:0005743">
    <property type="term" value="C:mitochondrial inner membrane"/>
    <property type="evidence" value="ECO:0007669"/>
    <property type="project" value="UniProtKB-SubCell"/>
</dbReference>
<dbReference type="InterPro" id="IPR050391">
    <property type="entry name" value="Mito_Metabolite_Transporter"/>
</dbReference>
<dbReference type="Pfam" id="PF00153">
    <property type="entry name" value="Mito_carr"/>
    <property type="match status" value="3"/>
</dbReference>
<dbReference type="EMBL" id="MU005585">
    <property type="protein sequence ID" value="KAF2683061.1"/>
    <property type="molecule type" value="Genomic_DNA"/>
</dbReference>
<dbReference type="OrthoDB" id="448427at2759"/>
<dbReference type="InterPro" id="IPR023395">
    <property type="entry name" value="MCP_dom_sf"/>
</dbReference>
<dbReference type="SUPFAM" id="SSF103506">
    <property type="entry name" value="Mitochondrial carrier"/>
    <property type="match status" value="1"/>
</dbReference>
<keyword evidence="4 10" id="KW-0812">Transmembrane</keyword>
<dbReference type="FunFam" id="1.50.40.10:FF:000107">
    <property type="entry name" value="Mitochondrial dicarboxylate carrier"/>
    <property type="match status" value="1"/>
</dbReference>
<comment type="similarity">
    <text evidence="2 11">Belongs to the mitochondrial carrier (TC 2.A.29) family.</text>
</comment>
<comment type="subcellular location">
    <subcellularLocation>
        <location evidence="1">Mitochondrion inner membrane</location>
        <topology evidence="1">Multi-pass membrane protein</topology>
    </subcellularLocation>
</comment>
<organism evidence="12 13">
    <name type="scientific">Lentithecium fluviatile CBS 122367</name>
    <dbReference type="NCBI Taxonomy" id="1168545"/>
    <lineage>
        <taxon>Eukaryota</taxon>
        <taxon>Fungi</taxon>
        <taxon>Dikarya</taxon>
        <taxon>Ascomycota</taxon>
        <taxon>Pezizomycotina</taxon>
        <taxon>Dothideomycetes</taxon>
        <taxon>Pleosporomycetidae</taxon>
        <taxon>Pleosporales</taxon>
        <taxon>Massarineae</taxon>
        <taxon>Lentitheciaceae</taxon>
        <taxon>Lentithecium</taxon>
    </lineage>
</organism>
<dbReference type="InterPro" id="IPR018108">
    <property type="entry name" value="MCP_transmembrane"/>
</dbReference>
<dbReference type="AlphaFoldDB" id="A0A6G1IYP1"/>
<evidence type="ECO:0000256" key="2">
    <source>
        <dbReference type="ARBA" id="ARBA00006375"/>
    </source>
</evidence>
<dbReference type="GO" id="GO:0055085">
    <property type="term" value="P:transmembrane transport"/>
    <property type="evidence" value="ECO:0007669"/>
    <property type="project" value="InterPro"/>
</dbReference>
<dbReference type="Proteomes" id="UP000799291">
    <property type="component" value="Unassembled WGS sequence"/>
</dbReference>
<gene>
    <name evidence="12" type="ORF">K458DRAFT_488252</name>
</gene>
<evidence type="ECO:0000256" key="9">
    <source>
        <dbReference type="ARBA" id="ARBA00023136"/>
    </source>
</evidence>
<evidence type="ECO:0000313" key="12">
    <source>
        <dbReference type="EMBL" id="KAF2683061.1"/>
    </source>
</evidence>
<keyword evidence="9 10" id="KW-0472">Membrane</keyword>
<reference evidence="12" key="1">
    <citation type="journal article" date="2020" name="Stud. Mycol.">
        <title>101 Dothideomycetes genomes: a test case for predicting lifestyles and emergence of pathogens.</title>
        <authorList>
            <person name="Haridas S."/>
            <person name="Albert R."/>
            <person name="Binder M."/>
            <person name="Bloem J."/>
            <person name="Labutti K."/>
            <person name="Salamov A."/>
            <person name="Andreopoulos B."/>
            <person name="Baker S."/>
            <person name="Barry K."/>
            <person name="Bills G."/>
            <person name="Bluhm B."/>
            <person name="Cannon C."/>
            <person name="Castanera R."/>
            <person name="Culley D."/>
            <person name="Daum C."/>
            <person name="Ezra D."/>
            <person name="Gonzalez J."/>
            <person name="Henrissat B."/>
            <person name="Kuo A."/>
            <person name="Liang C."/>
            <person name="Lipzen A."/>
            <person name="Lutzoni F."/>
            <person name="Magnuson J."/>
            <person name="Mondo S."/>
            <person name="Nolan M."/>
            <person name="Ohm R."/>
            <person name="Pangilinan J."/>
            <person name="Park H.-J."/>
            <person name="Ramirez L."/>
            <person name="Alfaro M."/>
            <person name="Sun H."/>
            <person name="Tritt A."/>
            <person name="Yoshinaga Y."/>
            <person name="Zwiers L.-H."/>
            <person name="Turgeon B."/>
            <person name="Goodwin S."/>
            <person name="Spatafora J."/>
            <person name="Crous P."/>
            <person name="Grigoriev I."/>
        </authorList>
    </citation>
    <scope>NUCLEOTIDE SEQUENCE</scope>
    <source>
        <strain evidence="12">CBS 122367</strain>
    </source>
</reference>
<evidence type="ECO:0000313" key="13">
    <source>
        <dbReference type="Proteomes" id="UP000799291"/>
    </source>
</evidence>
<feature type="repeat" description="Solcar" evidence="10">
    <location>
        <begin position="26"/>
        <end position="111"/>
    </location>
</feature>
<keyword evidence="8" id="KW-0496">Mitochondrion</keyword>
<dbReference type="PRINTS" id="PR00926">
    <property type="entry name" value="MITOCARRIER"/>
</dbReference>
<keyword evidence="5" id="KW-0677">Repeat</keyword>
<dbReference type="Gene3D" id="1.50.40.10">
    <property type="entry name" value="Mitochondrial carrier domain"/>
    <property type="match status" value="1"/>
</dbReference>
<evidence type="ECO:0000256" key="4">
    <source>
        <dbReference type="ARBA" id="ARBA00022692"/>
    </source>
</evidence>
<proteinExistence type="inferred from homology"/>
<dbReference type="PROSITE" id="PS50920">
    <property type="entry name" value="SOLCAR"/>
    <property type="match status" value="3"/>
</dbReference>
<feature type="repeat" description="Solcar" evidence="10">
    <location>
        <begin position="216"/>
        <end position="284"/>
    </location>
</feature>
<dbReference type="PANTHER" id="PTHR45618">
    <property type="entry name" value="MITOCHONDRIAL DICARBOXYLATE CARRIER-RELATED"/>
    <property type="match status" value="1"/>
</dbReference>
<keyword evidence="3 11" id="KW-0813">Transport</keyword>
<evidence type="ECO:0000256" key="7">
    <source>
        <dbReference type="ARBA" id="ARBA00022989"/>
    </source>
</evidence>
<evidence type="ECO:0000256" key="6">
    <source>
        <dbReference type="ARBA" id="ARBA00022792"/>
    </source>
</evidence>
<evidence type="ECO:0000256" key="8">
    <source>
        <dbReference type="ARBA" id="ARBA00023128"/>
    </source>
</evidence>
<evidence type="ECO:0000256" key="3">
    <source>
        <dbReference type="ARBA" id="ARBA00022448"/>
    </source>
</evidence>
<evidence type="ECO:0000256" key="10">
    <source>
        <dbReference type="PROSITE-ProRule" id="PRU00282"/>
    </source>
</evidence>
<keyword evidence="13" id="KW-1185">Reference proteome</keyword>
<feature type="repeat" description="Solcar" evidence="10">
    <location>
        <begin position="116"/>
        <end position="207"/>
    </location>
</feature>
<accession>A0A6G1IYP1</accession>
<keyword evidence="7" id="KW-1133">Transmembrane helix</keyword>
<sequence>MSATVQTIPIPGEVAKMEQEPKATSSSIRYPFWFGGSATAMAACVTHPFDLLKVRLQTRTADAPRTLRSTFHNILKTEGPIGLYSGISAAILRQLSYSTVRFAIYEEMKQHTSPSPSFPLLIAMATSSGFIGGLAGNWADVINVRMQNDASLPLHARRNYKHAIDGLLRMTREEGMRSWFRGWAPNCTRAAATTAGQLATYDVAKRMLMEKLGMQDVLSTQLLASLVAGVTTATVTNPIDVIKTRAMSAAGKQGVWNLVRDLSRREGVRWVVKGWVPSFIRQGP</sequence>
<protein>
    <submittedName>
        <fullName evidence="12">Mitochondrial carrier</fullName>
    </submittedName>
</protein>